<sequence>MEKKGFRQGSKFHRHNHKANLHRGFWQKELAVQFCRRRKLKHQIKANPANREVEISGLVKGKVAEVLAEVILIAEATLIEKDSQPRPVVVIDGFDANREVEQIPAETSGRPQRLRQPNVRLQGYVVGFPSIFLFEAIYPCRNILS</sequence>
<accession>A0A1R3JVR9</accession>
<evidence type="ECO:0000313" key="1">
    <source>
        <dbReference type="EMBL" id="OMO98910.1"/>
    </source>
</evidence>
<keyword evidence="1" id="KW-0503">Monooxygenase</keyword>
<reference evidence="2" key="1">
    <citation type="submission" date="2013-09" db="EMBL/GenBank/DDBJ databases">
        <title>Corchorus olitorius genome sequencing.</title>
        <authorList>
            <person name="Alam M."/>
            <person name="Haque M.S."/>
            <person name="Islam M.S."/>
            <person name="Emdad E.M."/>
            <person name="Islam M.M."/>
            <person name="Ahmed B."/>
            <person name="Halim A."/>
            <person name="Hossen Q.M.M."/>
            <person name="Hossain M.Z."/>
            <person name="Ahmed R."/>
            <person name="Khan M.M."/>
            <person name="Islam R."/>
            <person name="Rashid M.M."/>
            <person name="Khan S.A."/>
            <person name="Rahman M.S."/>
            <person name="Alam M."/>
            <person name="Yahiya A.S."/>
            <person name="Khan M.S."/>
            <person name="Azam M.S."/>
            <person name="Haque T."/>
            <person name="Lashkar M.Z.H."/>
            <person name="Akhand A.I."/>
            <person name="Morshed G."/>
            <person name="Roy S."/>
            <person name="Uddin K.S."/>
            <person name="Rabeya T."/>
            <person name="Hossain A.S."/>
            <person name="Chowdhury A."/>
            <person name="Snigdha A.R."/>
            <person name="Mortoza M.S."/>
            <person name="Matin S.A."/>
            <person name="Hoque S.M.E."/>
            <person name="Islam M.K."/>
            <person name="Roy D.K."/>
            <person name="Haider R."/>
            <person name="Moosa M.M."/>
            <person name="Elias S.M."/>
            <person name="Hasan A.M."/>
            <person name="Jahan S."/>
            <person name="Shafiuddin M."/>
            <person name="Mahmood N."/>
            <person name="Shommy N.S."/>
        </authorList>
    </citation>
    <scope>NUCLEOTIDE SEQUENCE [LARGE SCALE GENOMIC DNA]</scope>
    <source>
        <strain evidence="2">cv. O-4</strain>
    </source>
</reference>
<protein>
    <submittedName>
        <fullName evidence="1">Fad-dependent monooxygenase</fullName>
    </submittedName>
</protein>
<dbReference type="EMBL" id="AWUE01015213">
    <property type="protein sequence ID" value="OMO98910.1"/>
    <property type="molecule type" value="Genomic_DNA"/>
</dbReference>
<name>A0A1R3JVR9_9ROSI</name>
<proteinExistence type="predicted"/>
<keyword evidence="1" id="KW-0560">Oxidoreductase</keyword>
<dbReference type="Proteomes" id="UP000187203">
    <property type="component" value="Unassembled WGS sequence"/>
</dbReference>
<comment type="caution">
    <text evidence="1">The sequence shown here is derived from an EMBL/GenBank/DDBJ whole genome shotgun (WGS) entry which is preliminary data.</text>
</comment>
<keyword evidence="2" id="KW-1185">Reference proteome</keyword>
<organism evidence="1 2">
    <name type="scientific">Corchorus olitorius</name>
    <dbReference type="NCBI Taxonomy" id="93759"/>
    <lineage>
        <taxon>Eukaryota</taxon>
        <taxon>Viridiplantae</taxon>
        <taxon>Streptophyta</taxon>
        <taxon>Embryophyta</taxon>
        <taxon>Tracheophyta</taxon>
        <taxon>Spermatophyta</taxon>
        <taxon>Magnoliopsida</taxon>
        <taxon>eudicotyledons</taxon>
        <taxon>Gunneridae</taxon>
        <taxon>Pentapetalae</taxon>
        <taxon>rosids</taxon>
        <taxon>malvids</taxon>
        <taxon>Malvales</taxon>
        <taxon>Malvaceae</taxon>
        <taxon>Grewioideae</taxon>
        <taxon>Apeibeae</taxon>
        <taxon>Corchorus</taxon>
    </lineage>
</organism>
<evidence type="ECO:0000313" key="2">
    <source>
        <dbReference type="Proteomes" id="UP000187203"/>
    </source>
</evidence>
<gene>
    <name evidence="1" type="ORF">COLO4_13637</name>
</gene>
<dbReference type="GO" id="GO:0004497">
    <property type="term" value="F:monooxygenase activity"/>
    <property type="evidence" value="ECO:0007669"/>
    <property type="project" value="UniProtKB-KW"/>
</dbReference>
<dbReference type="AlphaFoldDB" id="A0A1R3JVR9"/>